<dbReference type="GO" id="GO:0016020">
    <property type="term" value="C:membrane"/>
    <property type="evidence" value="ECO:0007669"/>
    <property type="project" value="UniProtKB-SubCell"/>
</dbReference>
<keyword evidence="18" id="KW-1185">Reference proteome</keyword>
<dbReference type="PANTHER" id="PTHR19359:SF150">
    <property type="entry name" value="CYTOCHROME B5"/>
    <property type="match status" value="1"/>
</dbReference>
<keyword evidence="10" id="KW-0472">Membrane</keyword>
<evidence type="ECO:0000256" key="6">
    <source>
        <dbReference type="ARBA" id="ARBA00022824"/>
    </source>
</evidence>
<gene>
    <name evidence="17" type="ORF">GE061_012775</name>
</gene>
<keyword evidence="6" id="KW-0256">Endoplasmic reticulum</keyword>
<comment type="similarity">
    <text evidence="12 14">Belongs to the cytochrome b5 family.</text>
</comment>
<keyword evidence="8" id="KW-0249">Electron transport</keyword>
<name>A0A6A4JJ02_APOLU</name>
<feature type="compositionally biased region" description="Low complexity" evidence="15">
    <location>
        <begin position="207"/>
        <end position="218"/>
    </location>
</feature>
<sequence length="218" mass="24313">MEDSENRKITAAEVAKHNGSDGTYWMIINGHVHDLTDFLEEHPGGEEVLMSLAGCDGTECFEDVGHSFDAVNLCKKFRIGVLSDCLFESTVSGRRLCVTVEKAPQFNLSSMSESKTKIFRLEEVKKNKNSKSTWVVIHNSVYNVTEFLNEHPGGEEVLLEQAGRDASEAFEDVGHSSDAREMMEKYKIGELAEEDRVKTERKPQAWSSDASSASSKDK</sequence>
<dbReference type="PROSITE" id="PS50255">
    <property type="entry name" value="CYTOCHROME_B5_2"/>
    <property type="match status" value="2"/>
</dbReference>
<comment type="caution">
    <text evidence="17">The sequence shown here is derived from an EMBL/GenBank/DDBJ whole genome shotgun (WGS) entry which is preliminary data.</text>
</comment>
<dbReference type="OrthoDB" id="260519at2759"/>
<dbReference type="InterPro" id="IPR018506">
    <property type="entry name" value="Cyt_B5_heme-BS"/>
</dbReference>
<evidence type="ECO:0000256" key="1">
    <source>
        <dbReference type="ARBA" id="ARBA00004131"/>
    </source>
</evidence>
<dbReference type="EMBL" id="WIXP02000004">
    <property type="protein sequence ID" value="KAF6212254.1"/>
    <property type="molecule type" value="Genomic_DNA"/>
</dbReference>
<dbReference type="GO" id="GO:0020037">
    <property type="term" value="F:heme binding"/>
    <property type="evidence" value="ECO:0007669"/>
    <property type="project" value="UniProtKB-UniRule"/>
</dbReference>
<evidence type="ECO:0000256" key="5">
    <source>
        <dbReference type="ARBA" id="ARBA00022723"/>
    </source>
</evidence>
<evidence type="ECO:0000256" key="10">
    <source>
        <dbReference type="ARBA" id="ARBA00023136"/>
    </source>
</evidence>
<organism evidence="17 18">
    <name type="scientific">Apolygus lucorum</name>
    <name type="common">Small green plant bug</name>
    <name type="synonym">Lygocoris lucorum</name>
    <dbReference type="NCBI Taxonomy" id="248454"/>
    <lineage>
        <taxon>Eukaryota</taxon>
        <taxon>Metazoa</taxon>
        <taxon>Ecdysozoa</taxon>
        <taxon>Arthropoda</taxon>
        <taxon>Hexapoda</taxon>
        <taxon>Insecta</taxon>
        <taxon>Pterygota</taxon>
        <taxon>Neoptera</taxon>
        <taxon>Paraneoptera</taxon>
        <taxon>Hemiptera</taxon>
        <taxon>Heteroptera</taxon>
        <taxon>Panheteroptera</taxon>
        <taxon>Cimicomorpha</taxon>
        <taxon>Miridae</taxon>
        <taxon>Mirini</taxon>
        <taxon>Apolygus</taxon>
    </lineage>
</organism>
<keyword evidence="9 14" id="KW-0408">Iron</keyword>
<dbReference type="Pfam" id="PF00173">
    <property type="entry name" value="Cyt-b5"/>
    <property type="match status" value="2"/>
</dbReference>
<dbReference type="GO" id="GO:0046872">
    <property type="term" value="F:metal ion binding"/>
    <property type="evidence" value="ECO:0007669"/>
    <property type="project" value="UniProtKB-UniRule"/>
</dbReference>
<comment type="subcellular location">
    <subcellularLocation>
        <location evidence="1">Endoplasmic reticulum membrane</location>
        <topology evidence="1">Single-pass membrane protein</topology>
        <orientation evidence="1">Cytoplasmic side</orientation>
    </subcellularLocation>
    <subcellularLocation>
        <location evidence="11">Microsome membrane</location>
        <topology evidence="11">Single-pass membrane protein</topology>
        <orientation evidence="11">Cytoplasmic side</orientation>
    </subcellularLocation>
</comment>
<reference evidence="17" key="1">
    <citation type="journal article" date="2021" name="Mol. Ecol. Resour.">
        <title>Apolygus lucorum genome provides insights into omnivorousness and mesophyll feeding.</title>
        <authorList>
            <person name="Liu Y."/>
            <person name="Liu H."/>
            <person name="Wang H."/>
            <person name="Huang T."/>
            <person name="Liu B."/>
            <person name="Yang B."/>
            <person name="Yin L."/>
            <person name="Li B."/>
            <person name="Zhang Y."/>
            <person name="Zhang S."/>
            <person name="Jiang F."/>
            <person name="Zhang X."/>
            <person name="Ren Y."/>
            <person name="Wang B."/>
            <person name="Wang S."/>
            <person name="Lu Y."/>
            <person name="Wu K."/>
            <person name="Fan W."/>
            <person name="Wang G."/>
        </authorList>
    </citation>
    <scope>NUCLEOTIDE SEQUENCE</scope>
    <source>
        <strain evidence="17">12Hb</strain>
    </source>
</reference>
<keyword evidence="7" id="KW-0492">Microsome</keyword>
<dbReference type="InterPro" id="IPR050668">
    <property type="entry name" value="Cytochrome_b5"/>
</dbReference>
<protein>
    <recommendedName>
        <fullName evidence="13">Cytochrome b5</fullName>
    </recommendedName>
</protein>
<evidence type="ECO:0000256" key="15">
    <source>
        <dbReference type="SAM" id="MobiDB-lite"/>
    </source>
</evidence>
<evidence type="ECO:0000256" key="3">
    <source>
        <dbReference type="ARBA" id="ARBA00022617"/>
    </source>
</evidence>
<keyword evidence="3 14" id="KW-0349">Heme</keyword>
<feature type="region of interest" description="Disordered" evidence="15">
    <location>
        <begin position="170"/>
        <end position="218"/>
    </location>
</feature>
<dbReference type="AlphaFoldDB" id="A0A6A4JJ02"/>
<evidence type="ECO:0000313" key="17">
    <source>
        <dbReference type="EMBL" id="KAF6212254.1"/>
    </source>
</evidence>
<dbReference type="Proteomes" id="UP000466442">
    <property type="component" value="Unassembled WGS sequence"/>
</dbReference>
<feature type="domain" description="Cytochrome b5 heme-binding" evidence="16">
    <location>
        <begin position="116"/>
        <end position="192"/>
    </location>
</feature>
<evidence type="ECO:0000256" key="13">
    <source>
        <dbReference type="ARBA" id="ARBA00039806"/>
    </source>
</evidence>
<dbReference type="PANTHER" id="PTHR19359">
    <property type="entry name" value="CYTOCHROME B5"/>
    <property type="match status" value="1"/>
</dbReference>
<evidence type="ECO:0000256" key="4">
    <source>
        <dbReference type="ARBA" id="ARBA00022692"/>
    </source>
</evidence>
<dbReference type="InterPro" id="IPR036400">
    <property type="entry name" value="Cyt_B5-like_heme/steroid_sf"/>
</dbReference>
<proteinExistence type="inferred from homology"/>
<dbReference type="SUPFAM" id="SSF55856">
    <property type="entry name" value="Cytochrome b5-like heme/steroid binding domain"/>
    <property type="match status" value="2"/>
</dbReference>
<evidence type="ECO:0000256" key="7">
    <source>
        <dbReference type="ARBA" id="ARBA00022848"/>
    </source>
</evidence>
<dbReference type="InterPro" id="IPR001199">
    <property type="entry name" value="Cyt_B5-like_heme/steroid-bd"/>
</dbReference>
<feature type="domain" description="Cytochrome b5 heme-binding" evidence="16">
    <location>
        <begin position="6"/>
        <end position="83"/>
    </location>
</feature>
<keyword evidence="4" id="KW-0812">Transmembrane</keyword>
<dbReference type="SMART" id="SM01117">
    <property type="entry name" value="Cyt-b5"/>
    <property type="match status" value="2"/>
</dbReference>
<dbReference type="PRINTS" id="PR00363">
    <property type="entry name" value="CYTOCHROMEB5"/>
</dbReference>
<accession>A0A6A4JJ02</accession>
<dbReference type="FunFam" id="3.10.120.10:FF:000002">
    <property type="entry name" value="Cytochrome b5 type B"/>
    <property type="match status" value="1"/>
</dbReference>
<dbReference type="Gene3D" id="3.10.120.10">
    <property type="entry name" value="Cytochrome b5-like heme/steroid binding domain"/>
    <property type="match status" value="2"/>
</dbReference>
<evidence type="ECO:0000256" key="11">
    <source>
        <dbReference type="ARBA" id="ARBA00037877"/>
    </source>
</evidence>
<evidence type="ECO:0000313" key="18">
    <source>
        <dbReference type="Proteomes" id="UP000466442"/>
    </source>
</evidence>
<evidence type="ECO:0000256" key="2">
    <source>
        <dbReference type="ARBA" id="ARBA00022448"/>
    </source>
</evidence>
<feature type="compositionally biased region" description="Basic and acidic residues" evidence="15">
    <location>
        <begin position="170"/>
        <end position="203"/>
    </location>
</feature>
<keyword evidence="5 14" id="KW-0479">Metal-binding</keyword>
<dbReference type="PROSITE" id="PS00191">
    <property type="entry name" value="CYTOCHROME_B5_1"/>
    <property type="match status" value="2"/>
</dbReference>
<evidence type="ECO:0000256" key="9">
    <source>
        <dbReference type="ARBA" id="ARBA00023004"/>
    </source>
</evidence>
<evidence type="ECO:0000256" key="12">
    <source>
        <dbReference type="ARBA" id="ARBA00038168"/>
    </source>
</evidence>
<evidence type="ECO:0000259" key="16">
    <source>
        <dbReference type="PROSITE" id="PS50255"/>
    </source>
</evidence>
<evidence type="ECO:0000256" key="8">
    <source>
        <dbReference type="ARBA" id="ARBA00022982"/>
    </source>
</evidence>
<keyword evidence="2" id="KW-0813">Transport</keyword>
<evidence type="ECO:0000256" key="14">
    <source>
        <dbReference type="RuleBase" id="RU362121"/>
    </source>
</evidence>